<evidence type="ECO:0000313" key="5">
    <source>
        <dbReference type="EMBL" id="KAJ4396331.1"/>
    </source>
</evidence>
<gene>
    <name evidence="5" type="primary">QOR1</name>
    <name evidence="5" type="ORF">N0V93_000550</name>
</gene>
<dbReference type="InterPro" id="IPR011032">
    <property type="entry name" value="GroES-like_sf"/>
</dbReference>
<sequence length="348" mass="37839">MPQQTKQWVFSAYPEGLPTTTGANPTFKLTEKTLPELPDGQVLLKNLYFSNDPAQRTWIDKYEDESRLYVPPVKLGNNMRAGAIAEVIESKASNLKKGDHVIGASNEWTQYAVVDAKGLSALQPLPNNLPITHYHGALGLTGLTAYHGLVDVGKATKDDVLVVSGAAGATGSMVVQIAKKMIGVKKVIGLAGGPKKCEWVKKLGADECIDYKTADWKAKLAKAATGSTLYYDNVGGEILDLMLTRLEKHGRVIACGAISSYNDSGKSVGPENWFQIISMSLRVEGFIVLNYADKFAESRELLVKALEKGQLDITEGEHVVDTKFEDVPKTWLQLFEGGNTGKLITKLI</sequence>
<dbReference type="GO" id="GO:0016628">
    <property type="term" value="F:oxidoreductase activity, acting on the CH-CH group of donors, NAD or NADP as acceptor"/>
    <property type="evidence" value="ECO:0007669"/>
    <property type="project" value="InterPro"/>
</dbReference>
<evidence type="ECO:0000256" key="1">
    <source>
        <dbReference type="ARBA" id="ARBA00023002"/>
    </source>
</evidence>
<dbReference type="InterPro" id="IPR036291">
    <property type="entry name" value="NAD(P)-bd_dom_sf"/>
</dbReference>
<dbReference type="Gene3D" id="3.40.50.720">
    <property type="entry name" value="NAD(P)-binding Rossmann-like Domain"/>
    <property type="match status" value="1"/>
</dbReference>
<dbReference type="Proteomes" id="UP001140453">
    <property type="component" value="Unassembled WGS sequence"/>
</dbReference>
<protein>
    <recommendedName>
        <fullName evidence="2">Dehydrogenase FUB6</fullName>
    </recommendedName>
    <alternativeName>
        <fullName evidence="3">Fusaric acid biosynthesis protein 6</fullName>
    </alternativeName>
</protein>
<dbReference type="Pfam" id="PF00107">
    <property type="entry name" value="ADH_zinc_N"/>
    <property type="match status" value="1"/>
</dbReference>
<keyword evidence="6" id="KW-1185">Reference proteome</keyword>
<dbReference type="EMBL" id="JAPEVB010000001">
    <property type="protein sequence ID" value="KAJ4396331.1"/>
    <property type="molecule type" value="Genomic_DNA"/>
</dbReference>
<accession>A0A9W8Z1T4</accession>
<evidence type="ECO:0000256" key="2">
    <source>
        <dbReference type="ARBA" id="ARBA00069006"/>
    </source>
</evidence>
<dbReference type="Pfam" id="PF16884">
    <property type="entry name" value="ADH_N_2"/>
    <property type="match status" value="1"/>
</dbReference>
<dbReference type="CDD" id="cd05288">
    <property type="entry name" value="PGDH"/>
    <property type="match status" value="1"/>
</dbReference>
<name>A0A9W8Z1T4_9PEZI</name>
<evidence type="ECO:0000313" key="6">
    <source>
        <dbReference type="Proteomes" id="UP001140453"/>
    </source>
</evidence>
<organism evidence="5 6">
    <name type="scientific">Gnomoniopsis smithogilvyi</name>
    <dbReference type="NCBI Taxonomy" id="1191159"/>
    <lineage>
        <taxon>Eukaryota</taxon>
        <taxon>Fungi</taxon>
        <taxon>Dikarya</taxon>
        <taxon>Ascomycota</taxon>
        <taxon>Pezizomycotina</taxon>
        <taxon>Sordariomycetes</taxon>
        <taxon>Sordariomycetidae</taxon>
        <taxon>Diaporthales</taxon>
        <taxon>Gnomoniaceae</taxon>
        <taxon>Gnomoniopsis</taxon>
    </lineage>
</organism>
<keyword evidence="1" id="KW-0560">Oxidoreductase</keyword>
<dbReference type="PANTHER" id="PTHR43205:SF19">
    <property type="entry name" value="ENOYL REDUCTASE (ER) DOMAIN-CONTAINING PROTEIN"/>
    <property type="match status" value="1"/>
</dbReference>
<dbReference type="SMART" id="SM00829">
    <property type="entry name" value="PKS_ER"/>
    <property type="match status" value="1"/>
</dbReference>
<dbReference type="InterPro" id="IPR013149">
    <property type="entry name" value="ADH-like_C"/>
</dbReference>
<dbReference type="AlphaFoldDB" id="A0A9W8Z1T4"/>
<dbReference type="InterPro" id="IPR020843">
    <property type="entry name" value="ER"/>
</dbReference>
<dbReference type="OrthoDB" id="809632at2759"/>
<feature type="domain" description="Enoyl reductase (ER)" evidence="4">
    <location>
        <begin position="22"/>
        <end position="345"/>
    </location>
</feature>
<dbReference type="Gene3D" id="3.90.180.10">
    <property type="entry name" value="Medium-chain alcohol dehydrogenases, catalytic domain"/>
    <property type="match status" value="1"/>
</dbReference>
<evidence type="ECO:0000259" key="4">
    <source>
        <dbReference type="SMART" id="SM00829"/>
    </source>
</evidence>
<evidence type="ECO:0000256" key="3">
    <source>
        <dbReference type="ARBA" id="ARBA00083301"/>
    </source>
</evidence>
<dbReference type="SUPFAM" id="SSF50129">
    <property type="entry name" value="GroES-like"/>
    <property type="match status" value="1"/>
</dbReference>
<dbReference type="InterPro" id="IPR045010">
    <property type="entry name" value="MDR_fam"/>
</dbReference>
<comment type="caution">
    <text evidence="5">The sequence shown here is derived from an EMBL/GenBank/DDBJ whole genome shotgun (WGS) entry which is preliminary data.</text>
</comment>
<proteinExistence type="predicted"/>
<reference evidence="5" key="1">
    <citation type="submission" date="2022-10" db="EMBL/GenBank/DDBJ databases">
        <title>Tapping the CABI collections for fungal endophytes: first genome assemblies for Collariella, Neodidymelliopsis, Ascochyta clinopodiicola, Didymella pomorum, Didymosphaeria variabile, Neocosmospora piperis and Neocucurbitaria cava.</title>
        <authorList>
            <person name="Hill R."/>
        </authorList>
    </citation>
    <scope>NUCLEOTIDE SEQUENCE</scope>
    <source>
        <strain evidence="5">IMI 355082</strain>
    </source>
</reference>
<dbReference type="PANTHER" id="PTHR43205">
    <property type="entry name" value="PROSTAGLANDIN REDUCTASE"/>
    <property type="match status" value="1"/>
</dbReference>
<dbReference type="InterPro" id="IPR041694">
    <property type="entry name" value="ADH_N_2"/>
</dbReference>
<dbReference type="FunFam" id="3.40.50.720:FF:000121">
    <property type="entry name" value="Prostaglandin reductase 2"/>
    <property type="match status" value="1"/>
</dbReference>
<dbReference type="SUPFAM" id="SSF51735">
    <property type="entry name" value="NAD(P)-binding Rossmann-fold domains"/>
    <property type="match status" value="1"/>
</dbReference>